<evidence type="ECO:0000259" key="11">
    <source>
        <dbReference type="Pfam" id="PF03175"/>
    </source>
</evidence>
<accession>A0A9P0A2Y7</accession>
<evidence type="ECO:0000256" key="9">
    <source>
        <dbReference type="SAM" id="Coils"/>
    </source>
</evidence>
<keyword evidence="7" id="KW-0238">DNA-binding</keyword>
<dbReference type="PANTHER" id="PTHR31511">
    <property type="entry name" value="PROTEIN CBG23764"/>
    <property type="match status" value="1"/>
</dbReference>
<keyword evidence="3" id="KW-0808">Transferase</keyword>
<evidence type="ECO:0000256" key="10">
    <source>
        <dbReference type="SAM" id="MobiDB-lite"/>
    </source>
</evidence>
<protein>
    <recommendedName>
        <fullName evidence="2">DNA-directed DNA polymerase</fullName>
        <ecNumber evidence="2">2.7.7.7</ecNumber>
    </recommendedName>
</protein>
<dbReference type="GO" id="GO:0003677">
    <property type="term" value="F:DNA binding"/>
    <property type="evidence" value="ECO:0007669"/>
    <property type="project" value="UniProtKB-KW"/>
</dbReference>
<dbReference type="InterPro" id="IPR012337">
    <property type="entry name" value="RNaseH-like_sf"/>
</dbReference>
<dbReference type="InterPro" id="IPR043502">
    <property type="entry name" value="DNA/RNA_pol_sf"/>
</dbReference>
<evidence type="ECO:0000256" key="6">
    <source>
        <dbReference type="ARBA" id="ARBA00022932"/>
    </source>
</evidence>
<dbReference type="AlphaFoldDB" id="A0A9P0A2Y7"/>
<keyword evidence="9" id="KW-0175">Coiled coil</keyword>
<evidence type="ECO:0000256" key="7">
    <source>
        <dbReference type="ARBA" id="ARBA00023125"/>
    </source>
</evidence>
<dbReference type="SUPFAM" id="SSF53098">
    <property type="entry name" value="Ribonuclease H-like"/>
    <property type="match status" value="1"/>
</dbReference>
<feature type="region of interest" description="Disordered" evidence="10">
    <location>
        <begin position="195"/>
        <end position="270"/>
    </location>
</feature>
<feature type="compositionally biased region" description="Basic residues" evidence="10">
    <location>
        <begin position="250"/>
        <end position="264"/>
    </location>
</feature>
<dbReference type="InterPro" id="IPR023211">
    <property type="entry name" value="DNA_pol_palm_dom_sf"/>
</dbReference>
<name>A0A9P0A2Y7_BEMTA</name>
<dbReference type="SUPFAM" id="SSF56672">
    <property type="entry name" value="DNA/RNA polymerases"/>
    <property type="match status" value="1"/>
</dbReference>
<reference evidence="12" key="1">
    <citation type="submission" date="2021-12" db="EMBL/GenBank/DDBJ databases">
        <authorList>
            <person name="King R."/>
        </authorList>
    </citation>
    <scope>NUCLEOTIDE SEQUENCE</scope>
</reference>
<evidence type="ECO:0000256" key="5">
    <source>
        <dbReference type="ARBA" id="ARBA00022705"/>
    </source>
</evidence>
<dbReference type="Pfam" id="PF03175">
    <property type="entry name" value="DNA_pol_B_2"/>
    <property type="match status" value="1"/>
</dbReference>
<evidence type="ECO:0000256" key="2">
    <source>
        <dbReference type="ARBA" id="ARBA00012417"/>
    </source>
</evidence>
<proteinExistence type="inferred from homology"/>
<keyword evidence="4" id="KW-0548">Nucleotidyltransferase</keyword>
<keyword evidence="5" id="KW-0235">DNA replication</keyword>
<organism evidence="12 13">
    <name type="scientific">Bemisia tabaci</name>
    <name type="common">Sweetpotato whitefly</name>
    <name type="synonym">Aleurodes tabaci</name>
    <dbReference type="NCBI Taxonomy" id="7038"/>
    <lineage>
        <taxon>Eukaryota</taxon>
        <taxon>Metazoa</taxon>
        <taxon>Ecdysozoa</taxon>
        <taxon>Arthropoda</taxon>
        <taxon>Hexapoda</taxon>
        <taxon>Insecta</taxon>
        <taxon>Pterygota</taxon>
        <taxon>Neoptera</taxon>
        <taxon>Paraneoptera</taxon>
        <taxon>Hemiptera</taxon>
        <taxon>Sternorrhyncha</taxon>
        <taxon>Aleyrodoidea</taxon>
        <taxon>Aleyrodidae</taxon>
        <taxon>Aleyrodinae</taxon>
        <taxon>Bemisia</taxon>
    </lineage>
</organism>
<feature type="domain" description="DNA-directed DNA polymerase family B mitochondria/virus" evidence="11">
    <location>
        <begin position="516"/>
        <end position="961"/>
    </location>
</feature>
<dbReference type="Gene3D" id="3.40.1800.10">
    <property type="entry name" value="His-Me finger endonucleases"/>
    <property type="match status" value="1"/>
</dbReference>
<gene>
    <name evidence="12" type="ORF">BEMITA_LOCUS2541</name>
</gene>
<dbReference type="EMBL" id="OU963871">
    <property type="protein sequence ID" value="CAH0383061.1"/>
    <property type="molecule type" value="Genomic_DNA"/>
</dbReference>
<evidence type="ECO:0000256" key="4">
    <source>
        <dbReference type="ARBA" id="ARBA00022695"/>
    </source>
</evidence>
<evidence type="ECO:0000313" key="13">
    <source>
        <dbReference type="Proteomes" id="UP001152759"/>
    </source>
</evidence>
<dbReference type="PANTHER" id="PTHR31511:SF12">
    <property type="entry name" value="RHO TERMINATION FACTOR N-TERMINAL DOMAIN-CONTAINING PROTEIN"/>
    <property type="match status" value="1"/>
</dbReference>
<evidence type="ECO:0000313" key="12">
    <source>
        <dbReference type="EMBL" id="CAH0383061.1"/>
    </source>
</evidence>
<feature type="compositionally biased region" description="Acidic residues" evidence="10">
    <location>
        <begin position="229"/>
        <end position="244"/>
    </location>
</feature>
<dbReference type="GO" id="GO:0003887">
    <property type="term" value="F:DNA-directed DNA polymerase activity"/>
    <property type="evidence" value="ECO:0007669"/>
    <property type="project" value="UniProtKB-KW"/>
</dbReference>
<dbReference type="GO" id="GO:0006260">
    <property type="term" value="P:DNA replication"/>
    <property type="evidence" value="ECO:0007669"/>
    <property type="project" value="UniProtKB-KW"/>
</dbReference>
<dbReference type="InterPro" id="IPR004868">
    <property type="entry name" value="DNA-dir_DNA_pol_B_mt/vir"/>
</dbReference>
<keyword evidence="6" id="KW-0239">DNA-directed DNA polymerase</keyword>
<dbReference type="SUPFAM" id="SSF54060">
    <property type="entry name" value="His-Me finger endonucleases"/>
    <property type="match status" value="1"/>
</dbReference>
<feature type="coiled-coil region" evidence="9">
    <location>
        <begin position="940"/>
        <end position="967"/>
    </location>
</feature>
<dbReference type="GO" id="GO:0042575">
    <property type="term" value="C:DNA polymerase complex"/>
    <property type="evidence" value="ECO:0007669"/>
    <property type="project" value="UniProtKB-ARBA"/>
</dbReference>
<dbReference type="GO" id="GO:0000166">
    <property type="term" value="F:nucleotide binding"/>
    <property type="evidence" value="ECO:0007669"/>
    <property type="project" value="InterPro"/>
</dbReference>
<dbReference type="InterPro" id="IPR038563">
    <property type="entry name" value="Endonuclease_7_sf"/>
</dbReference>
<evidence type="ECO:0000256" key="3">
    <source>
        <dbReference type="ARBA" id="ARBA00022679"/>
    </source>
</evidence>
<dbReference type="InterPro" id="IPR044925">
    <property type="entry name" value="His-Me_finger_sf"/>
</dbReference>
<evidence type="ECO:0000256" key="8">
    <source>
        <dbReference type="ARBA" id="ARBA00049244"/>
    </source>
</evidence>
<dbReference type="Gene3D" id="3.90.1600.10">
    <property type="entry name" value="Palm domain of DNA polymerase"/>
    <property type="match status" value="1"/>
</dbReference>
<keyword evidence="13" id="KW-1185">Reference proteome</keyword>
<dbReference type="Proteomes" id="UP001152759">
    <property type="component" value="Chromosome 10"/>
</dbReference>
<feature type="compositionally biased region" description="Acidic residues" evidence="10">
    <location>
        <begin position="197"/>
        <end position="208"/>
    </location>
</feature>
<comment type="similarity">
    <text evidence="1">Belongs to the DNA polymerase type-B family.</text>
</comment>
<evidence type="ECO:0000256" key="1">
    <source>
        <dbReference type="ARBA" id="ARBA00005755"/>
    </source>
</evidence>
<comment type="catalytic activity">
    <reaction evidence="8">
        <text>DNA(n) + a 2'-deoxyribonucleoside 5'-triphosphate = DNA(n+1) + diphosphate</text>
        <dbReference type="Rhea" id="RHEA:22508"/>
        <dbReference type="Rhea" id="RHEA-COMP:17339"/>
        <dbReference type="Rhea" id="RHEA-COMP:17340"/>
        <dbReference type="ChEBI" id="CHEBI:33019"/>
        <dbReference type="ChEBI" id="CHEBI:61560"/>
        <dbReference type="ChEBI" id="CHEBI:173112"/>
        <dbReference type="EC" id="2.7.7.7"/>
    </reaction>
</comment>
<dbReference type="EC" id="2.7.7.7" evidence="2"/>
<sequence length="1260" mass="146710">MKDDTAPVIHHKIRDSLIELTSVKVNIVVYSLYKKPEDDPENKKKEEKKYVSFKTTNYTYFRESDIEGITSEMAESIIQEAIECTMNESGYTLEKIIGTELRINFNSALSKGSSYLPLPFTTKAVVNVKNEDHMCFKYAVLGKHLPPNTMHKYRVTKYTPYLQRYDFSCVPFPTSVQDVSKFEKRNDVSISVFGIDGYDDSDSEDEEETGRGEYDDIGLGPDDYIQGASDDDAEEDVDEPDDVFVVDARPKKKKVSKKKKKKEPKKQPQIYPLRVSREEKPDHIDLLYFTKGKKSHWCYISDFEKLVGSQLTKHQHRIFICKACFYFNKNEDSLTRHKQECNKLIKREARIEYPADKECVLQFKDHSKALTHKYVAYCDFECYLEDVDFDPNQPTFAYQYHKTMSFAYTVVSPDPEINTDEPILYRGPDAHNVFLDAMIGLAERIAERFQIEKDIRMDAEAEAAFQAVTECQLCDLPFSKDNPKVRDHDHQYVDPEKSNYRMALCRRCNLQFKHPRTLMVVFHNGSPYDFHKVVKALSGRNLKPEIIAQTSERYITIIVRPGKGVKIQFIDSFKFLAASLEKLASTLPDEAFIRTRSLCSTPEQLEIAKQKAVFCYDYVTDETKLEVTQPPPKEEFYSKLKSEHISDADYARFCKTWELFGFENLGEYVDFYLKLDVCLLADVFQEFRKFGQQHYKLDPANFLTLPSFAFRAFLKMTKVKIDLFKESQHEMTTMILTSIRGGISQSMLRHAVANNPYLKDSYDPREPETYLAYFDVTALYAFTMCKPLPRGDYRWLEPHELVTFTEDKIRSLDENGDIGYIFEVDLEYPEELHDKHVDLPFCCENQVPPQLGSKHPKLLTTLEHKRKYTIHYVALKQALKHGLKLTALRRGIRFHQRPYLREFIELNARLRQEAKGNEFHQSLLKLCSNACYGKFLENPLKRKKMLLASTEQRMAKLIRRADFLDRKIFDQKLAVVELHKKTVKFDRPGIVGFSILDLSKVHMYQFHYEEMLKRYPRENVHIVYMDTDSFIYSVKTPDLYADLRLNLNIFDTSNYPKDHPCFSDKNYKVMGTFKDETGGDPIVEVVAIRAKLYLYRTASKTDKRAKGVQKSVVQKSIGLDDFIDGIYQNKDAYRDARTITSKKHEIYTVQSRKKAICSYDDKRFILQGNVVSLPFGHYALKKRSDWAEHLQVRLAGIILLRSHDRRTGVNLRENLERIENLRLALIKATWLGEKRKRPAEDSSDDVYSVKRCCSANTLLL</sequence>